<dbReference type="AlphaFoldDB" id="A0A8S3R604"/>
<reference evidence="1" key="1">
    <citation type="submission" date="2021-03" db="EMBL/GenBank/DDBJ databases">
        <authorList>
            <person name="Bekaert M."/>
        </authorList>
    </citation>
    <scope>NUCLEOTIDE SEQUENCE</scope>
</reference>
<protein>
    <submittedName>
        <fullName evidence="1">Uncharacterized protein</fullName>
    </submittedName>
</protein>
<proteinExistence type="predicted"/>
<gene>
    <name evidence="1" type="ORF">MEDL_17097</name>
</gene>
<comment type="caution">
    <text evidence="1">The sequence shown here is derived from an EMBL/GenBank/DDBJ whole genome shotgun (WGS) entry which is preliminary data.</text>
</comment>
<sequence length="244" mass="28225">MTISKKSVKPHHPPLYMNDDMISEINTLDIQTILHAMLEGFHSMGELMMKFFIDDILNVTVFGETDNFTVIPPSNPSFNSSIENGVLHCLVYGCHEDQLEYEELKHQNGQVRGNFLVKPYLLHKYFEPHKPHLVLLKDTIEERQVKIVVEISSYNKYGTHVLFATHLKRSTEQCFQQCMAGLSFNQEEIAGLVVVPDGMKLMVVNKVENENNTFSYIVKETDLVKWNEKYELFCIMQKLIDCSF</sequence>
<dbReference type="EMBL" id="CAJPWZ010000892">
    <property type="protein sequence ID" value="CAG2202590.1"/>
    <property type="molecule type" value="Genomic_DNA"/>
</dbReference>
<evidence type="ECO:0000313" key="2">
    <source>
        <dbReference type="Proteomes" id="UP000683360"/>
    </source>
</evidence>
<accession>A0A8S3R604</accession>
<keyword evidence="2" id="KW-1185">Reference proteome</keyword>
<dbReference type="Proteomes" id="UP000683360">
    <property type="component" value="Unassembled WGS sequence"/>
</dbReference>
<evidence type="ECO:0000313" key="1">
    <source>
        <dbReference type="EMBL" id="CAG2202590.1"/>
    </source>
</evidence>
<name>A0A8S3R604_MYTED</name>
<organism evidence="1 2">
    <name type="scientific">Mytilus edulis</name>
    <name type="common">Blue mussel</name>
    <dbReference type="NCBI Taxonomy" id="6550"/>
    <lineage>
        <taxon>Eukaryota</taxon>
        <taxon>Metazoa</taxon>
        <taxon>Spiralia</taxon>
        <taxon>Lophotrochozoa</taxon>
        <taxon>Mollusca</taxon>
        <taxon>Bivalvia</taxon>
        <taxon>Autobranchia</taxon>
        <taxon>Pteriomorphia</taxon>
        <taxon>Mytilida</taxon>
        <taxon>Mytiloidea</taxon>
        <taxon>Mytilidae</taxon>
        <taxon>Mytilinae</taxon>
        <taxon>Mytilus</taxon>
    </lineage>
</organism>